<keyword evidence="1 3" id="KW-0378">Hydrolase</keyword>
<gene>
    <name evidence="3" type="ORF">H9982_01120</name>
</gene>
<dbReference type="GO" id="GO:0016020">
    <property type="term" value="C:membrane"/>
    <property type="evidence" value="ECO:0007669"/>
    <property type="project" value="TreeGrafter"/>
</dbReference>
<dbReference type="AlphaFoldDB" id="A0A9D2APV7"/>
<feature type="domain" description="AB hydrolase-1" evidence="2">
    <location>
        <begin position="26"/>
        <end position="244"/>
    </location>
</feature>
<reference evidence="3" key="1">
    <citation type="journal article" date="2021" name="PeerJ">
        <title>Extensive microbial diversity within the chicken gut microbiome revealed by metagenomics and culture.</title>
        <authorList>
            <person name="Gilroy R."/>
            <person name="Ravi A."/>
            <person name="Getino M."/>
            <person name="Pursley I."/>
            <person name="Horton D.L."/>
            <person name="Alikhan N.F."/>
            <person name="Baker D."/>
            <person name="Gharbi K."/>
            <person name="Hall N."/>
            <person name="Watson M."/>
            <person name="Adriaenssens E.M."/>
            <person name="Foster-Nyarko E."/>
            <person name="Jarju S."/>
            <person name="Secka A."/>
            <person name="Antonio M."/>
            <person name="Oren A."/>
            <person name="Chaudhuri R.R."/>
            <person name="La Ragione R."/>
            <person name="Hildebrand F."/>
            <person name="Pallen M.J."/>
        </authorList>
    </citation>
    <scope>NUCLEOTIDE SEQUENCE</scope>
    <source>
        <strain evidence="3">ChiHjej12B11-16260</strain>
    </source>
</reference>
<sequence>MQGATTTRIKLCDTEVQYKVCGSGRAVILLHGWGCNMTTLASIESMLSPHFTVYSLDFPGFGGSETPSSVWGVEEYTRMLEAFVAALGIESPTLIGHSFGGRVSILYASRNHTHKVILADAAGAKPRRSLKYYYKVYTYKLGKQLLRLLLGKEKAEQRLEKMRRSAGSADYNAVDGMMRRIFVKVVNEYLETVMPLIKCPVQLIWGAKDSATPLREARVMLRLIPHADLAVIDDAGHYSFLDNPFRFRAIVMAFLKEDIYNKQSSCN</sequence>
<dbReference type="EMBL" id="DXFB01000026">
    <property type="protein sequence ID" value="HIX44799.1"/>
    <property type="molecule type" value="Genomic_DNA"/>
</dbReference>
<dbReference type="PRINTS" id="PR00111">
    <property type="entry name" value="ABHYDROLASE"/>
</dbReference>
<dbReference type="GO" id="GO:0016787">
    <property type="term" value="F:hydrolase activity"/>
    <property type="evidence" value="ECO:0007669"/>
    <property type="project" value="UniProtKB-KW"/>
</dbReference>
<dbReference type="Proteomes" id="UP000824246">
    <property type="component" value="Unassembled WGS sequence"/>
</dbReference>
<evidence type="ECO:0000313" key="4">
    <source>
        <dbReference type="Proteomes" id="UP000824246"/>
    </source>
</evidence>
<proteinExistence type="predicted"/>
<dbReference type="PANTHER" id="PTHR43798:SF31">
    <property type="entry name" value="AB HYDROLASE SUPERFAMILY PROTEIN YCLE"/>
    <property type="match status" value="1"/>
</dbReference>
<evidence type="ECO:0000259" key="2">
    <source>
        <dbReference type="Pfam" id="PF00561"/>
    </source>
</evidence>
<dbReference type="InterPro" id="IPR050266">
    <property type="entry name" value="AB_hydrolase_sf"/>
</dbReference>
<protein>
    <submittedName>
        <fullName evidence="3">Alpha/beta hydrolase</fullName>
    </submittedName>
</protein>
<evidence type="ECO:0000313" key="3">
    <source>
        <dbReference type="EMBL" id="HIX44799.1"/>
    </source>
</evidence>
<dbReference type="InterPro" id="IPR000073">
    <property type="entry name" value="AB_hydrolase_1"/>
</dbReference>
<dbReference type="SUPFAM" id="SSF53474">
    <property type="entry name" value="alpha/beta-Hydrolases"/>
    <property type="match status" value="1"/>
</dbReference>
<dbReference type="Pfam" id="PF00561">
    <property type="entry name" value="Abhydrolase_1"/>
    <property type="match status" value="1"/>
</dbReference>
<dbReference type="PANTHER" id="PTHR43798">
    <property type="entry name" value="MONOACYLGLYCEROL LIPASE"/>
    <property type="match status" value="1"/>
</dbReference>
<dbReference type="Gene3D" id="3.40.50.1820">
    <property type="entry name" value="alpha/beta hydrolase"/>
    <property type="match status" value="1"/>
</dbReference>
<accession>A0A9D2APV7</accession>
<organism evidence="3 4">
    <name type="scientific">Candidatus Barnesiella excrementipullorum</name>
    <dbReference type="NCBI Taxonomy" id="2838479"/>
    <lineage>
        <taxon>Bacteria</taxon>
        <taxon>Pseudomonadati</taxon>
        <taxon>Bacteroidota</taxon>
        <taxon>Bacteroidia</taxon>
        <taxon>Bacteroidales</taxon>
        <taxon>Barnesiellaceae</taxon>
        <taxon>Barnesiella</taxon>
    </lineage>
</organism>
<dbReference type="InterPro" id="IPR029058">
    <property type="entry name" value="AB_hydrolase_fold"/>
</dbReference>
<comment type="caution">
    <text evidence="3">The sequence shown here is derived from an EMBL/GenBank/DDBJ whole genome shotgun (WGS) entry which is preliminary data.</text>
</comment>
<reference evidence="3" key="2">
    <citation type="submission" date="2021-04" db="EMBL/GenBank/DDBJ databases">
        <authorList>
            <person name="Gilroy R."/>
        </authorList>
    </citation>
    <scope>NUCLEOTIDE SEQUENCE</scope>
    <source>
        <strain evidence="3">ChiHjej12B11-16260</strain>
    </source>
</reference>
<evidence type="ECO:0000256" key="1">
    <source>
        <dbReference type="ARBA" id="ARBA00022801"/>
    </source>
</evidence>
<name>A0A9D2APV7_9BACT</name>